<evidence type="ECO:0000256" key="1">
    <source>
        <dbReference type="ARBA" id="ARBA00004123"/>
    </source>
</evidence>
<feature type="region of interest" description="Disordered" evidence="9">
    <location>
        <begin position="127"/>
        <end position="195"/>
    </location>
</feature>
<dbReference type="EMBL" id="JAZGSY010000047">
    <property type="protein sequence ID" value="KAL1842318.1"/>
    <property type="molecule type" value="Genomic_DNA"/>
</dbReference>
<dbReference type="Pfam" id="PF05236">
    <property type="entry name" value="TAF4"/>
    <property type="match status" value="1"/>
</dbReference>
<evidence type="ECO:0000313" key="11">
    <source>
        <dbReference type="EMBL" id="KAL1842318.1"/>
    </source>
</evidence>
<feature type="domain" description="Transcription initiation factor TFIID component TAF4 C-terminal" evidence="10">
    <location>
        <begin position="407"/>
        <end position="671"/>
    </location>
</feature>
<feature type="region of interest" description="Disordered" evidence="9">
    <location>
        <begin position="367"/>
        <end position="387"/>
    </location>
</feature>
<comment type="function">
    <text evidence="7">Functions as a component of the DNA-binding general transcription factor complex TFIID. Binding of TFIID to a promoter (with or without TATA element) is the initial step in pre-initiation complex (PIC) formation. TFIID plays a key role in the regulation of gene expression by RNA polymerase II through different activities such as transcription activator interaction, core promoter recognition and selectivity, TFIIA and TFIIB interaction, chromatin modification (histone acetylation by TAF1), facilitation of DNA opening and initiation of transcription.</text>
</comment>
<comment type="subcellular location">
    <subcellularLocation>
        <location evidence="1">Nucleus</location>
    </subcellularLocation>
</comment>
<reference evidence="11 12" key="1">
    <citation type="journal article" date="2024" name="Commun. Biol.">
        <title>Comparative genomic analysis of thermophilic fungi reveals convergent evolutionary adaptations and gene losses.</title>
        <authorList>
            <person name="Steindorff A.S."/>
            <person name="Aguilar-Pontes M.V."/>
            <person name="Robinson A.J."/>
            <person name="Andreopoulos B."/>
            <person name="LaButti K."/>
            <person name="Kuo A."/>
            <person name="Mondo S."/>
            <person name="Riley R."/>
            <person name="Otillar R."/>
            <person name="Haridas S."/>
            <person name="Lipzen A."/>
            <person name="Grimwood J."/>
            <person name="Schmutz J."/>
            <person name="Clum A."/>
            <person name="Reid I.D."/>
            <person name="Moisan M.C."/>
            <person name="Butler G."/>
            <person name="Nguyen T.T.M."/>
            <person name="Dewar K."/>
            <person name="Conant G."/>
            <person name="Drula E."/>
            <person name="Henrissat B."/>
            <person name="Hansel C."/>
            <person name="Singer S."/>
            <person name="Hutchinson M.I."/>
            <person name="de Vries R.P."/>
            <person name="Natvig D.O."/>
            <person name="Powell A.J."/>
            <person name="Tsang A."/>
            <person name="Grigoriev I.V."/>
        </authorList>
    </citation>
    <scope>NUCLEOTIDE SEQUENCE [LARGE SCALE GENOMIC DNA]</scope>
    <source>
        <strain evidence="11 12">CBS 620.91</strain>
    </source>
</reference>
<organism evidence="11 12">
    <name type="scientific">Humicola insolens</name>
    <name type="common">Soft-rot fungus</name>
    <dbReference type="NCBI Taxonomy" id="85995"/>
    <lineage>
        <taxon>Eukaryota</taxon>
        <taxon>Fungi</taxon>
        <taxon>Dikarya</taxon>
        <taxon>Ascomycota</taxon>
        <taxon>Pezizomycotina</taxon>
        <taxon>Sordariomycetes</taxon>
        <taxon>Sordariomycetidae</taxon>
        <taxon>Sordariales</taxon>
        <taxon>Chaetomiaceae</taxon>
        <taxon>Mycothermus</taxon>
    </lineage>
</organism>
<comment type="similarity">
    <text evidence="2">Belongs to the TAF4 family.</text>
</comment>
<evidence type="ECO:0000259" key="10">
    <source>
        <dbReference type="Pfam" id="PF05236"/>
    </source>
</evidence>
<feature type="compositionally biased region" description="Low complexity" evidence="9">
    <location>
        <begin position="605"/>
        <end position="628"/>
    </location>
</feature>
<feature type="compositionally biased region" description="Low complexity" evidence="9">
    <location>
        <begin position="527"/>
        <end position="554"/>
    </location>
</feature>
<protein>
    <recommendedName>
        <fullName evidence="3">Transcription initiation factor TFIID subunit 4</fullName>
    </recommendedName>
    <alternativeName>
        <fullName evidence="8">TBP-associated factor 4</fullName>
    </alternativeName>
</protein>
<keyword evidence="12" id="KW-1185">Reference proteome</keyword>
<feature type="compositionally biased region" description="Low complexity" evidence="9">
    <location>
        <begin position="566"/>
        <end position="575"/>
    </location>
</feature>
<feature type="compositionally biased region" description="Low complexity" evidence="9">
    <location>
        <begin position="130"/>
        <end position="148"/>
    </location>
</feature>
<dbReference type="InterPro" id="IPR007900">
    <property type="entry name" value="TAF4_C"/>
</dbReference>
<feature type="region of interest" description="Disordered" evidence="9">
    <location>
        <begin position="457"/>
        <end position="494"/>
    </location>
</feature>
<sequence>MAQPQPQVPQAHHQNMQQMQQMQQQMQHMQQMQQQMPQMQQRPTFSQPQQHATAPQGLQQQSAFSMPPNKRPRTTPTSPPPATQSSYAATPYAASPQLASASPAATASPNYTNLAAPAAQYNTMTYTNGASPAHSPAPAHAHAPVQTPTQPPTQAPTPVNPPSAAPSPAPSPAPLLSLPETRPAQPASPVPLSLPSTSQQFTTAIMAPIGPLPPSTPGSMAPPLKPPAKEMPAKEIEYDVEDTLAGTGIDLRAEEQALADFYAGSFSQDARTGLPANGVGSKGSFYGAGMANQPGEPVAALSQEAYEAEAAQRAWEEAAQRLAVTRSNEINNPFLIIPNLHHRIEKIAREHGLGLNLDMKNPNPAGKMRPPQEFPPPKVTVSTKPGPDGTMVVTTGSFIPHDAYLVDQLALLSIATKHRLRELIEDAQIISVHRQKTSHGDYPPEWADVAVPLRTGLDSLPETDATDGNPRKRSYDAYASQTTSQKSGKHGPKNLMEAVREVARVDRDVEEARLRKRQKRLNPEVPPAGSRAGSAAPGGPKDGAAPETETAAKAPTKKELKKSSKLAEASSTASTNQTLSTLMGGFGRRKGKTYTWMQQGGAGSTPGTPKAAAAGDAGAAAADGGAQKAPEKTTLTADPRYPRLGTWREDKEKGKGIQLRDWVTALEMDGIEVRAIQDAYLRLDSSGPKDRS</sequence>
<keyword evidence="4" id="KW-0805">Transcription regulation</keyword>
<feature type="compositionally biased region" description="Polar residues" evidence="9">
    <location>
        <begin position="42"/>
        <end position="64"/>
    </location>
</feature>
<proteinExistence type="inferred from homology"/>
<comment type="caution">
    <text evidence="11">The sequence shown here is derived from an EMBL/GenBank/DDBJ whole genome shotgun (WGS) entry which is preliminary data.</text>
</comment>
<keyword evidence="6" id="KW-0539">Nucleus</keyword>
<feature type="region of interest" description="Disordered" evidence="9">
    <location>
        <begin position="207"/>
        <end position="229"/>
    </location>
</feature>
<feature type="compositionally biased region" description="Low complexity" evidence="9">
    <location>
        <begin position="83"/>
        <end position="98"/>
    </location>
</feature>
<evidence type="ECO:0000256" key="6">
    <source>
        <dbReference type="ARBA" id="ARBA00023242"/>
    </source>
</evidence>
<evidence type="ECO:0000256" key="5">
    <source>
        <dbReference type="ARBA" id="ARBA00023163"/>
    </source>
</evidence>
<evidence type="ECO:0000256" key="9">
    <source>
        <dbReference type="SAM" id="MobiDB-lite"/>
    </source>
</evidence>
<accession>A0ABR3VKA7</accession>
<dbReference type="Proteomes" id="UP001583172">
    <property type="component" value="Unassembled WGS sequence"/>
</dbReference>
<name>A0ABR3VKA7_HUMIN</name>
<feature type="compositionally biased region" description="Low complexity" evidence="9">
    <location>
        <begin position="1"/>
        <end position="41"/>
    </location>
</feature>
<evidence type="ECO:0000256" key="2">
    <source>
        <dbReference type="ARBA" id="ARBA00006178"/>
    </source>
</evidence>
<evidence type="ECO:0000256" key="3">
    <source>
        <dbReference type="ARBA" id="ARBA00017306"/>
    </source>
</evidence>
<feature type="region of interest" description="Disordered" evidence="9">
    <location>
        <begin position="1"/>
        <end position="98"/>
    </location>
</feature>
<feature type="region of interest" description="Disordered" evidence="9">
    <location>
        <begin position="510"/>
        <end position="643"/>
    </location>
</feature>
<keyword evidence="5" id="KW-0804">Transcription</keyword>
<evidence type="ECO:0000256" key="4">
    <source>
        <dbReference type="ARBA" id="ARBA00023015"/>
    </source>
</evidence>
<evidence type="ECO:0000313" key="12">
    <source>
        <dbReference type="Proteomes" id="UP001583172"/>
    </source>
</evidence>
<evidence type="ECO:0000256" key="8">
    <source>
        <dbReference type="ARBA" id="ARBA00031747"/>
    </source>
</evidence>
<feature type="compositionally biased region" description="Pro residues" evidence="9">
    <location>
        <begin position="149"/>
        <end position="173"/>
    </location>
</feature>
<gene>
    <name evidence="11" type="ORF">VTJ49DRAFT_5599</name>
</gene>
<evidence type="ECO:0000256" key="7">
    <source>
        <dbReference type="ARBA" id="ARBA00025346"/>
    </source>
</evidence>